<keyword evidence="4" id="KW-0472">Membrane</keyword>
<evidence type="ECO:0000256" key="3">
    <source>
        <dbReference type="ARBA" id="ARBA00022679"/>
    </source>
</evidence>
<dbReference type="Proteomes" id="UP000309186">
    <property type="component" value="Unassembled WGS sequence"/>
</dbReference>
<feature type="transmembrane region" description="Helical" evidence="4">
    <location>
        <begin position="331"/>
        <end position="353"/>
    </location>
</feature>
<gene>
    <name evidence="6" type="ORF">C1E24_12250</name>
</gene>
<dbReference type="AlphaFoldDB" id="A0A5R9Q3H0"/>
<evidence type="ECO:0000256" key="2">
    <source>
        <dbReference type="ARBA" id="ARBA00022676"/>
    </source>
</evidence>
<sequence>MMMFVPMYLAYEMPLFALITLGVLKWRRANAKLLKQPSHYFPKVSCIITCYAEGDAVKTTIESLVEQTYPGEVEIIAVVDGAVQNKHTYTVASFCMKNIKRAKRHIRVLPKWQRGGRVSTLNAGLDAAKGDIVVNVDADTSFDNDMLCRIVRLFEDPNVPAVGGALRVRNVTSSIWTRMQAIEYLVSMQGGKTGLAQWNLINNISGAFGAFRKDFLKQIGGWDTHTAEDLDLTIRIKQYFKRHPNLKIPYATLAIGHTDAPDDFKTLLWQRLRWDGDLLFLYFRKHWPAFSPKLLGWKSFLFTLLYGFLQNVMLPFVVLVYLIVTMIIYPWQFIVSLSLVIFTLYFFTIAYFYTLVLLGVSERPKQDLKLAVWLPLYPIYSMIMRTICCFALLNELVRRSHEESSMAPWWVLKKGQKF</sequence>
<dbReference type="PANTHER" id="PTHR43630:SF1">
    <property type="entry name" value="POLY-BETA-1,6-N-ACETYL-D-GLUCOSAMINE SYNTHASE"/>
    <property type="match status" value="1"/>
</dbReference>
<keyword evidence="2 6" id="KW-0328">Glycosyltransferase</keyword>
<dbReference type="InterPro" id="IPR029044">
    <property type="entry name" value="Nucleotide-diphossugar_trans"/>
</dbReference>
<reference evidence="6 7" key="1">
    <citation type="submission" date="2018-01" db="EMBL/GenBank/DDBJ databases">
        <title>Co-occurrence of chitin degradation, pigmentation and bioactivity in marine Pseudoalteromonas.</title>
        <authorList>
            <person name="Paulsen S."/>
            <person name="Gram L."/>
            <person name="Machado H."/>
        </authorList>
    </citation>
    <scope>NUCLEOTIDE SEQUENCE [LARGE SCALE GENOMIC DNA]</scope>
    <source>
        <strain evidence="6 7">S3663</strain>
    </source>
</reference>
<dbReference type="InterPro" id="IPR001173">
    <property type="entry name" value="Glyco_trans_2-like"/>
</dbReference>
<dbReference type="OrthoDB" id="276604at2"/>
<dbReference type="EMBL" id="PPSW01000017">
    <property type="protein sequence ID" value="TLX46799.1"/>
    <property type="molecule type" value="Genomic_DNA"/>
</dbReference>
<keyword evidence="3 6" id="KW-0808">Transferase</keyword>
<feature type="transmembrane region" description="Helical" evidence="4">
    <location>
        <begin position="300"/>
        <end position="324"/>
    </location>
</feature>
<comment type="caution">
    <text evidence="6">The sequence shown here is derived from an EMBL/GenBank/DDBJ whole genome shotgun (WGS) entry which is preliminary data.</text>
</comment>
<keyword evidence="4" id="KW-1133">Transmembrane helix</keyword>
<protein>
    <submittedName>
        <fullName evidence="6">N-acetylglucosaminyltransferase</fullName>
    </submittedName>
</protein>
<accession>A0A5R9Q3H0</accession>
<feature type="domain" description="Glycosyltransferase 2-like" evidence="5">
    <location>
        <begin position="45"/>
        <end position="219"/>
    </location>
</feature>
<evidence type="ECO:0000313" key="7">
    <source>
        <dbReference type="Proteomes" id="UP000309186"/>
    </source>
</evidence>
<organism evidence="6 7">
    <name type="scientific">Pseudoalteromonas phenolica</name>
    <dbReference type="NCBI Taxonomy" id="161398"/>
    <lineage>
        <taxon>Bacteria</taxon>
        <taxon>Pseudomonadati</taxon>
        <taxon>Pseudomonadota</taxon>
        <taxon>Gammaproteobacteria</taxon>
        <taxon>Alteromonadales</taxon>
        <taxon>Pseudoalteromonadaceae</taxon>
        <taxon>Pseudoalteromonas</taxon>
    </lineage>
</organism>
<evidence type="ECO:0000256" key="4">
    <source>
        <dbReference type="SAM" id="Phobius"/>
    </source>
</evidence>
<feature type="transmembrane region" description="Helical" evidence="4">
    <location>
        <begin position="373"/>
        <end position="393"/>
    </location>
</feature>
<dbReference type="SUPFAM" id="SSF53448">
    <property type="entry name" value="Nucleotide-diphospho-sugar transferases"/>
    <property type="match status" value="1"/>
</dbReference>
<evidence type="ECO:0000313" key="6">
    <source>
        <dbReference type="EMBL" id="TLX46799.1"/>
    </source>
</evidence>
<comment type="similarity">
    <text evidence="1">Belongs to the glycosyltransferase 2 family.</text>
</comment>
<dbReference type="GO" id="GO:0016757">
    <property type="term" value="F:glycosyltransferase activity"/>
    <property type="evidence" value="ECO:0007669"/>
    <property type="project" value="UniProtKB-KW"/>
</dbReference>
<dbReference type="CDD" id="cd06423">
    <property type="entry name" value="CESA_like"/>
    <property type="match status" value="1"/>
</dbReference>
<evidence type="ECO:0000256" key="1">
    <source>
        <dbReference type="ARBA" id="ARBA00006739"/>
    </source>
</evidence>
<evidence type="ECO:0000259" key="5">
    <source>
        <dbReference type="Pfam" id="PF00535"/>
    </source>
</evidence>
<dbReference type="Pfam" id="PF00535">
    <property type="entry name" value="Glycos_transf_2"/>
    <property type="match status" value="1"/>
</dbReference>
<proteinExistence type="inferred from homology"/>
<name>A0A5R9Q3H0_9GAMM</name>
<dbReference type="PANTHER" id="PTHR43630">
    <property type="entry name" value="POLY-BETA-1,6-N-ACETYL-D-GLUCOSAMINE SYNTHASE"/>
    <property type="match status" value="1"/>
</dbReference>
<keyword evidence="4" id="KW-0812">Transmembrane</keyword>
<dbReference type="Gene3D" id="3.90.550.10">
    <property type="entry name" value="Spore Coat Polysaccharide Biosynthesis Protein SpsA, Chain A"/>
    <property type="match status" value="1"/>
</dbReference>